<keyword evidence="2" id="KW-1133">Transmembrane helix</keyword>
<protein>
    <submittedName>
        <fullName evidence="3">Uncharacterized protein</fullName>
    </submittedName>
</protein>
<dbReference type="EMBL" id="AP028910">
    <property type="protein sequence ID" value="BES90123.1"/>
    <property type="molecule type" value="Genomic_DNA"/>
</dbReference>
<keyword evidence="4" id="KW-1185">Reference proteome</keyword>
<keyword evidence="2" id="KW-0472">Membrane</keyword>
<feature type="region of interest" description="Disordered" evidence="1">
    <location>
        <begin position="58"/>
        <end position="89"/>
    </location>
</feature>
<dbReference type="Proteomes" id="UP001307889">
    <property type="component" value="Chromosome 2"/>
</dbReference>
<proteinExistence type="predicted"/>
<sequence length="130" mass="14462">MRDGSTSSIQSSAATNTAIASIPAQLVGSASFCSPLFIWLYSLHRPFLTKFRKRLRHAEASKRATPHPTFPLLPTPSPPPPHPLPQLKNSARREESCPAFYPNCSQLRGAWPRFNFSASYWNGISPVREV</sequence>
<name>A0ABN7ADK9_9HEMI</name>
<organism evidence="3 4">
    <name type="scientific">Nesidiocoris tenuis</name>
    <dbReference type="NCBI Taxonomy" id="355587"/>
    <lineage>
        <taxon>Eukaryota</taxon>
        <taxon>Metazoa</taxon>
        <taxon>Ecdysozoa</taxon>
        <taxon>Arthropoda</taxon>
        <taxon>Hexapoda</taxon>
        <taxon>Insecta</taxon>
        <taxon>Pterygota</taxon>
        <taxon>Neoptera</taxon>
        <taxon>Paraneoptera</taxon>
        <taxon>Hemiptera</taxon>
        <taxon>Heteroptera</taxon>
        <taxon>Panheteroptera</taxon>
        <taxon>Cimicomorpha</taxon>
        <taxon>Miridae</taxon>
        <taxon>Dicyphina</taxon>
        <taxon>Nesidiocoris</taxon>
    </lineage>
</organism>
<gene>
    <name evidence="3" type="ORF">NTJ_02930</name>
</gene>
<evidence type="ECO:0000256" key="2">
    <source>
        <dbReference type="SAM" id="Phobius"/>
    </source>
</evidence>
<feature type="transmembrane region" description="Helical" evidence="2">
    <location>
        <begin position="20"/>
        <end position="43"/>
    </location>
</feature>
<keyword evidence="2" id="KW-0812">Transmembrane</keyword>
<evidence type="ECO:0000313" key="4">
    <source>
        <dbReference type="Proteomes" id="UP001307889"/>
    </source>
</evidence>
<evidence type="ECO:0000256" key="1">
    <source>
        <dbReference type="SAM" id="MobiDB-lite"/>
    </source>
</evidence>
<evidence type="ECO:0000313" key="3">
    <source>
        <dbReference type="EMBL" id="BES90123.1"/>
    </source>
</evidence>
<accession>A0ABN7ADK9</accession>
<feature type="compositionally biased region" description="Pro residues" evidence="1">
    <location>
        <begin position="68"/>
        <end position="84"/>
    </location>
</feature>
<reference evidence="3 4" key="1">
    <citation type="submission" date="2023-09" db="EMBL/GenBank/DDBJ databases">
        <title>Nesidiocoris tenuis whole genome shotgun sequence.</title>
        <authorList>
            <person name="Shibata T."/>
            <person name="Shimoda M."/>
            <person name="Kobayashi T."/>
            <person name="Uehara T."/>
        </authorList>
    </citation>
    <scope>NUCLEOTIDE SEQUENCE [LARGE SCALE GENOMIC DNA]</scope>
    <source>
        <strain evidence="3 4">Japan</strain>
    </source>
</reference>